<evidence type="ECO:0000313" key="7">
    <source>
        <dbReference type="EMBL" id="QEX16513.1"/>
    </source>
</evidence>
<dbReference type="InterPro" id="IPR036388">
    <property type="entry name" value="WH-like_DNA-bd_sf"/>
</dbReference>
<evidence type="ECO:0000256" key="4">
    <source>
        <dbReference type="ARBA" id="ARBA00023125"/>
    </source>
</evidence>
<keyword evidence="8" id="KW-1185">Reference proteome</keyword>
<dbReference type="GO" id="GO:0003677">
    <property type="term" value="F:DNA binding"/>
    <property type="evidence" value="ECO:0007669"/>
    <property type="project" value="UniProtKB-KW"/>
</dbReference>
<dbReference type="PANTHER" id="PTHR46577">
    <property type="entry name" value="HTH-TYPE TRANSCRIPTIONAL REGULATORY PROTEIN GABR"/>
    <property type="match status" value="1"/>
</dbReference>
<dbReference type="PANTHER" id="PTHR46577:SF1">
    <property type="entry name" value="HTH-TYPE TRANSCRIPTIONAL REGULATORY PROTEIN GABR"/>
    <property type="match status" value="1"/>
</dbReference>
<evidence type="ECO:0000256" key="3">
    <source>
        <dbReference type="ARBA" id="ARBA00023015"/>
    </source>
</evidence>
<dbReference type="GO" id="GO:0003700">
    <property type="term" value="F:DNA-binding transcription factor activity"/>
    <property type="evidence" value="ECO:0007669"/>
    <property type="project" value="InterPro"/>
</dbReference>
<dbReference type="InterPro" id="IPR036390">
    <property type="entry name" value="WH_DNA-bd_sf"/>
</dbReference>
<dbReference type="InterPro" id="IPR004839">
    <property type="entry name" value="Aminotransferase_I/II_large"/>
</dbReference>
<dbReference type="PROSITE" id="PS50949">
    <property type="entry name" value="HTH_GNTR"/>
    <property type="match status" value="1"/>
</dbReference>
<dbReference type="Pfam" id="PF00392">
    <property type="entry name" value="GntR"/>
    <property type="match status" value="1"/>
</dbReference>
<dbReference type="AlphaFoldDB" id="A0A5J6MGD5"/>
<gene>
    <name evidence="7" type="ORF">FRZ44_18080</name>
</gene>
<proteinExistence type="inferred from homology"/>
<comment type="similarity">
    <text evidence="1">In the C-terminal section; belongs to the class-I pyridoxal-phosphate-dependent aminotransferase family.</text>
</comment>
<dbReference type="EMBL" id="CP042906">
    <property type="protein sequence ID" value="QEX16513.1"/>
    <property type="molecule type" value="Genomic_DNA"/>
</dbReference>
<dbReference type="RefSeq" id="WP_191908501.1">
    <property type="nucleotide sequence ID" value="NZ_CP042906.1"/>
</dbReference>
<keyword evidence="5" id="KW-0804">Transcription</keyword>
<evidence type="ECO:0000259" key="6">
    <source>
        <dbReference type="PROSITE" id="PS50949"/>
    </source>
</evidence>
<dbReference type="SUPFAM" id="SSF53383">
    <property type="entry name" value="PLP-dependent transferases"/>
    <property type="match status" value="1"/>
</dbReference>
<dbReference type="InterPro" id="IPR015424">
    <property type="entry name" value="PyrdxlP-dep_Trfase"/>
</dbReference>
<dbReference type="InterPro" id="IPR051446">
    <property type="entry name" value="HTH_trans_reg/aminotransferase"/>
</dbReference>
<evidence type="ECO:0000313" key="8">
    <source>
        <dbReference type="Proteomes" id="UP000326202"/>
    </source>
</evidence>
<dbReference type="GO" id="GO:0030170">
    <property type="term" value="F:pyridoxal phosphate binding"/>
    <property type="evidence" value="ECO:0007669"/>
    <property type="project" value="InterPro"/>
</dbReference>
<dbReference type="Proteomes" id="UP000326202">
    <property type="component" value="Chromosome"/>
</dbReference>
<dbReference type="InterPro" id="IPR000524">
    <property type="entry name" value="Tscrpt_reg_HTH_GntR"/>
</dbReference>
<reference evidence="7 8" key="1">
    <citation type="submission" date="2019-08" db="EMBL/GenBank/DDBJ databases">
        <title>Hyperibacter terrae gen. nov., sp. nov. and Hyperibacter viscosus sp. nov., two new members in the family Rhodospirillaceae isolated from the rhizosphere of Hypericum perforatum.</title>
        <authorList>
            <person name="Noviana Z."/>
        </authorList>
    </citation>
    <scope>NUCLEOTIDE SEQUENCE [LARGE SCALE GENOMIC DNA]</scope>
    <source>
        <strain evidence="7 8">R5913</strain>
    </source>
</reference>
<protein>
    <submittedName>
        <fullName evidence="7">GntR family transcriptional regulator</fullName>
    </submittedName>
</protein>
<dbReference type="Gene3D" id="3.40.640.10">
    <property type="entry name" value="Type I PLP-dependent aspartate aminotransferase-like (Major domain)"/>
    <property type="match status" value="1"/>
</dbReference>
<keyword evidence="2" id="KW-0663">Pyridoxal phosphate</keyword>
<keyword evidence="4" id="KW-0238">DNA-binding</keyword>
<dbReference type="Pfam" id="PF00155">
    <property type="entry name" value="Aminotran_1_2"/>
    <property type="match status" value="1"/>
</dbReference>
<keyword evidence="3" id="KW-0805">Transcription regulation</keyword>
<dbReference type="CDD" id="cd00609">
    <property type="entry name" value="AAT_like"/>
    <property type="match status" value="1"/>
</dbReference>
<dbReference type="SUPFAM" id="SSF46785">
    <property type="entry name" value="Winged helix' DNA-binding domain"/>
    <property type="match status" value="1"/>
</dbReference>
<organism evidence="7 8">
    <name type="scientific">Hypericibacter terrae</name>
    <dbReference type="NCBI Taxonomy" id="2602015"/>
    <lineage>
        <taxon>Bacteria</taxon>
        <taxon>Pseudomonadati</taxon>
        <taxon>Pseudomonadota</taxon>
        <taxon>Alphaproteobacteria</taxon>
        <taxon>Rhodospirillales</taxon>
        <taxon>Dongiaceae</taxon>
        <taxon>Hypericibacter</taxon>
    </lineage>
</organism>
<dbReference type="Gene3D" id="1.10.10.10">
    <property type="entry name" value="Winged helix-like DNA-binding domain superfamily/Winged helix DNA-binding domain"/>
    <property type="match status" value="1"/>
</dbReference>
<sequence length="465" mass="51147">MTEWKPDIASRRGRRYLAIADALSDDIKNGLVRPGDRLPTHRELAYQMGLSVSTVSKAYAEAVRRQLILSEVGRGTFVMPNAWTDLSRIGVDSRQIEPIDMAFNCPVPTPMLIEAVSGSLKMISSSDRVDELMHYHRPWVGLPAHRAAAANWIEKRGLRTSPENILITNGAQHAHAIILASLLEPNQIVVTEELTDPGIKFLTANRSLQLKGLAMDQDGMLPDALEAACRTMKVKALITVPNHHSPTLTIMPVERRKAIAEVAIRYGVTIIEDDVYGPLLENPPPALSSFAPEQSFYFTSLSKCISPGLRIGFLAAPPGRVEELIPGLGATTWMVSMIPAEIATIWIRDGSAERLVAWQRQELARRQKLARQILIGHEYRALPSSLHLWLPLPATWRAEGFVAQARSRGLAVTPAEAFVVGHVASPQAIRISLGGATPSRTELQRGLEIVADLLRERPAATYLVL</sequence>
<evidence type="ECO:0000256" key="1">
    <source>
        <dbReference type="ARBA" id="ARBA00005384"/>
    </source>
</evidence>
<evidence type="ECO:0000256" key="2">
    <source>
        <dbReference type="ARBA" id="ARBA00022898"/>
    </source>
</evidence>
<dbReference type="SMART" id="SM00345">
    <property type="entry name" value="HTH_GNTR"/>
    <property type="match status" value="1"/>
</dbReference>
<dbReference type="InterPro" id="IPR015421">
    <property type="entry name" value="PyrdxlP-dep_Trfase_major"/>
</dbReference>
<name>A0A5J6MGD5_9PROT</name>
<evidence type="ECO:0000256" key="5">
    <source>
        <dbReference type="ARBA" id="ARBA00023163"/>
    </source>
</evidence>
<accession>A0A5J6MGD5</accession>
<feature type="domain" description="HTH gntR-type" evidence="6">
    <location>
        <begin position="13"/>
        <end position="81"/>
    </location>
</feature>
<dbReference type="CDD" id="cd07377">
    <property type="entry name" value="WHTH_GntR"/>
    <property type="match status" value="1"/>
</dbReference>
<dbReference type="KEGG" id="htq:FRZ44_18080"/>